<protein>
    <recommendedName>
        <fullName evidence="2">Extracellular mutant protein 11 C-terminal domain-containing protein</fullName>
    </recommendedName>
</protein>
<dbReference type="GO" id="GO:0070860">
    <property type="term" value="C:RNA polymerase I core factor complex"/>
    <property type="evidence" value="ECO:0007669"/>
    <property type="project" value="TreeGrafter"/>
</dbReference>
<evidence type="ECO:0000313" key="3">
    <source>
        <dbReference type="EMBL" id="OLN97341.1"/>
    </source>
</evidence>
<reference evidence="3 4" key="1">
    <citation type="submission" date="2016-11" db="EMBL/GenBank/DDBJ databases">
        <title>Draft Genome Assembly of Colletotrichum chlorophyti a pathogen of herbaceous plants.</title>
        <authorList>
            <person name="Gan P."/>
            <person name="Narusaka M."/>
            <person name="Tsushima A."/>
            <person name="Narusaka Y."/>
            <person name="Takano Y."/>
            <person name="Shirasu K."/>
        </authorList>
    </citation>
    <scope>NUCLEOTIDE SEQUENCE [LARGE SCALE GENOMIC DNA]</scope>
    <source>
        <strain evidence="3 4">NTL11</strain>
    </source>
</reference>
<dbReference type="GO" id="GO:0017025">
    <property type="term" value="F:TBP-class protein binding"/>
    <property type="evidence" value="ECO:0007669"/>
    <property type="project" value="TreeGrafter"/>
</dbReference>
<keyword evidence="4" id="KW-1185">Reference proteome</keyword>
<dbReference type="GO" id="GO:0042790">
    <property type="term" value="P:nucleolar large rRNA transcription by RNA polymerase I"/>
    <property type="evidence" value="ECO:0007669"/>
    <property type="project" value="TreeGrafter"/>
</dbReference>
<dbReference type="EMBL" id="MPGH01000008">
    <property type="protein sequence ID" value="OLN97341.1"/>
    <property type="molecule type" value="Genomic_DNA"/>
</dbReference>
<dbReference type="Pfam" id="PF15463">
    <property type="entry name" value="ECM11"/>
    <property type="match status" value="1"/>
</dbReference>
<dbReference type="STRING" id="708187.A0A1Q8S7J4"/>
<dbReference type="PANTHER" id="PTHR28244:SF1">
    <property type="entry name" value="RNA POLYMERASE I-SPECIFIC TRANSCRIPTION INITIATION FACTOR RRN11"/>
    <property type="match status" value="1"/>
</dbReference>
<evidence type="ECO:0000256" key="1">
    <source>
        <dbReference type="SAM" id="MobiDB-lite"/>
    </source>
</evidence>
<organism evidence="3 4">
    <name type="scientific">Colletotrichum chlorophyti</name>
    <dbReference type="NCBI Taxonomy" id="708187"/>
    <lineage>
        <taxon>Eukaryota</taxon>
        <taxon>Fungi</taxon>
        <taxon>Dikarya</taxon>
        <taxon>Ascomycota</taxon>
        <taxon>Pezizomycotina</taxon>
        <taxon>Sordariomycetes</taxon>
        <taxon>Hypocreomycetidae</taxon>
        <taxon>Glomerellales</taxon>
        <taxon>Glomerellaceae</taxon>
        <taxon>Colletotrichum</taxon>
    </lineage>
</organism>
<dbReference type="Proteomes" id="UP000186583">
    <property type="component" value="Unassembled WGS sequence"/>
</dbReference>
<feature type="region of interest" description="Disordered" evidence="1">
    <location>
        <begin position="55"/>
        <end position="158"/>
    </location>
</feature>
<dbReference type="AlphaFoldDB" id="A0A1Q8S7J4"/>
<feature type="region of interest" description="Disordered" evidence="1">
    <location>
        <begin position="298"/>
        <end position="349"/>
    </location>
</feature>
<evidence type="ECO:0000259" key="2">
    <source>
        <dbReference type="Pfam" id="PF15463"/>
    </source>
</evidence>
<feature type="compositionally biased region" description="Basic residues" evidence="1">
    <location>
        <begin position="337"/>
        <end position="348"/>
    </location>
</feature>
<feature type="domain" description="Extracellular mutant protein 11 C-terminal" evidence="2">
    <location>
        <begin position="352"/>
        <end position="483"/>
    </location>
</feature>
<feature type="region of interest" description="Disordered" evidence="1">
    <location>
        <begin position="238"/>
        <end position="265"/>
    </location>
</feature>
<dbReference type="GO" id="GO:0001164">
    <property type="term" value="F:RNA polymerase I core promoter sequence-specific DNA binding"/>
    <property type="evidence" value="ECO:0007669"/>
    <property type="project" value="TreeGrafter"/>
</dbReference>
<feature type="compositionally biased region" description="Polar residues" evidence="1">
    <location>
        <begin position="92"/>
        <end position="102"/>
    </location>
</feature>
<comment type="caution">
    <text evidence="3">The sequence shown here is derived from an EMBL/GenBank/DDBJ whole genome shotgun (WGS) entry which is preliminary data.</text>
</comment>
<dbReference type="OrthoDB" id="5346740at2759"/>
<gene>
    <name evidence="3" type="ORF">CCHL11_01136</name>
</gene>
<proteinExistence type="predicted"/>
<sequence length="488" mass="55404">MPPVSGANKLVQYAKNASVDSNLVNGINNQFRNQTNQQRADTAQLFTWPTRQTITESAKLPAPKPIAPARPLASHLRHQPEPPQPQLAPMHSPNSTESSPRQNHQRRNSHSSEGPGFWPESQIDSHFGSPTTQRSERYDAAPNNRLRSPPPTMRPMSAMPAMPTFENTERPAERHMPYIVGKDGSLKLAGFSKQASGLPSNGGVPAPRIEHETQPDVYLSDPIYNSPTRRQTQIALHPSTVRRSFDPSTSEDDEEVFSDSPTQQVVTHDLRHVKRDDRALEPRRHTLFQKDDEIEGSLASDYPVSDDNRDTPRASRKKGLLRKPALMDSSFPAAGHRSQRDKTRKRRHDNCDYADDELVGMTYEQLRQQPFDSDPAKTSLQSVGPLTGDGLSAKLNHFRDQRDADQKQFFMQMTVSDWERSGDWFLEQFGEVTRKLKEARRKKRDMVDEFEKEIASREEAVRLRTENITKKLGKIKDKGEDMLADKEF</sequence>
<feature type="compositionally biased region" description="Polar residues" evidence="1">
    <location>
        <begin position="122"/>
        <end position="133"/>
    </location>
</feature>
<dbReference type="InterPro" id="IPR053029">
    <property type="entry name" value="RNA_pol_I-specific_init_factor"/>
</dbReference>
<name>A0A1Q8S7J4_9PEZI</name>
<dbReference type="PANTHER" id="PTHR28244">
    <property type="entry name" value="RNA POLYMERASE I-SPECIFIC TRANSCRIPTION INITIATION FACTOR RRN11"/>
    <property type="match status" value="1"/>
</dbReference>
<evidence type="ECO:0000313" key="4">
    <source>
        <dbReference type="Proteomes" id="UP000186583"/>
    </source>
</evidence>
<dbReference type="InterPro" id="IPR029178">
    <property type="entry name" value="Ecm11_C"/>
</dbReference>
<accession>A0A1Q8S7J4</accession>